<reference evidence="1" key="1">
    <citation type="journal article" date="2014" name="Int. J. Syst. Evol. Microbiol.">
        <title>Complete genome sequence of Corynebacterium casei LMG S-19264T (=DSM 44701T), isolated from a smear-ripened cheese.</title>
        <authorList>
            <consortium name="US DOE Joint Genome Institute (JGI-PGF)"/>
            <person name="Walter F."/>
            <person name="Albersmeier A."/>
            <person name="Kalinowski J."/>
            <person name="Ruckert C."/>
        </authorList>
    </citation>
    <scope>NUCLEOTIDE SEQUENCE</scope>
    <source>
        <strain evidence="1">NBRC 12467</strain>
    </source>
</reference>
<dbReference type="EMBL" id="BSNZ01000008">
    <property type="protein sequence ID" value="GLQ84761.1"/>
    <property type="molecule type" value="Genomic_DNA"/>
</dbReference>
<name>A0AA37SGZ4_9PROT</name>
<protein>
    <submittedName>
        <fullName evidence="1">Uncharacterized protein</fullName>
    </submittedName>
</protein>
<evidence type="ECO:0000313" key="3">
    <source>
        <dbReference type="Proteomes" id="UP001156708"/>
    </source>
</evidence>
<dbReference type="AlphaFoldDB" id="A0AA37SGZ4"/>
<gene>
    <name evidence="1" type="ORF">GCM10007872_16690</name>
    <name evidence="2" type="ORF">GCM10007872_19920</name>
</gene>
<evidence type="ECO:0000313" key="1">
    <source>
        <dbReference type="EMBL" id="GLQ84761.1"/>
    </source>
</evidence>
<sequence length="148" mass="16337">MESRDIGLDVAPEGFEYELSQDKKSVKVGVQTGAIPIWSRDLNKDEITSLIWYLGRARAELEKAEGPPLPPEQQLARVINDPRWFSTLAPDKGGSLFIFNHPSFGALGFVTPLKWAATLARLLITQIEATLPGPDTKTDTSDQEDTSK</sequence>
<accession>A0AA37SGZ4</accession>
<comment type="caution">
    <text evidence="1">The sequence shown here is derived from an EMBL/GenBank/DDBJ whole genome shotgun (WGS) entry which is preliminary data.</text>
</comment>
<reference evidence="3" key="2">
    <citation type="journal article" date="2019" name="Int. J. Syst. Evol. Microbiol.">
        <title>The Global Catalogue of Microorganisms (GCM) 10K type strain sequencing project: providing services to taxonomists for standard genome sequencing and annotation.</title>
        <authorList>
            <consortium name="The Broad Institute Genomics Platform"/>
            <consortium name="The Broad Institute Genome Sequencing Center for Infectious Disease"/>
            <person name="Wu L."/>
            <person name="Ma J."/>
        </authorList>
    </citation>
    <scope>NUCLEOTIDE SEQUENCE [LARGE SCALE GENOMIC DNA]</scope>
    <source>
        <strain evidence="3">NBRC 12467</strain>
    </source>
</reference>
<dbReference type="Proteomes" id="UP001156708">
    <property type="component" value="Unassembled WGS sequence"/>
</dbReference>
<dbReference type="RefSeq" id="WP_141352438.1">
    <property type="nucleotide sequence ID" value="NZ_BARA01000113.1"/>
</dbReference>
<dbReference type="EMBL" id="BSNZ01000013">
    <property type="protein sequence ID" value="GLQ85084.1"/>
    <property type="molecule type" value="Genomic_DNA"/>
</dbReference>
<proteinExistence type="predicted"/>
<keyword evidence="3" id="KW-1185">Reference proteome</keyword>
<reference evidence="1" key="3">
    <citation type="submission" date="2023-01" db="EMBL/GenBank/DDBJ databases">
        <title>Draft genome sequence of Gluconobacter sphaericus strain NBRC 12467.</title>
        <authorList>
            <person name="Sun Q."/>
            <person name="Mori K."/>
        </authorList>
    </citation>
    <scope>NUCLEOTIDE SEQUENCE</scope>
    <source>
        <strain evidence="1">NBRC 12467</strain>
    </source>
</reference>
<evidence type="ECO:0000313" key="2">
    <source>
        <dbReference type="EMBL" id="GLQ85084.1"/>
    </source>
</evidence>
<organism evidence="1 3">
    <name type="scientific">Gluconobacter sphaericus NBRC 12467</name>
    <dbReference type="NCBI Taxonomy" id="1307951"/>
    <lineage>
        <taxon>Bacteria</taxon>
        <taxon>Pseudomonadati</taxon>
        <taxon>Pseudomonadota</taxon>
        <taxon>Alphaproteobacteria</taxon>
        <taxon>Acetobacterales</taxon>
        <taxon>Acetobacteraceae</taxon>
        <taxon>Gluconobacter</taxon>
    </lineage>
</organism>